<name>A0A3M8KYZ5_9MICO</name>
<evidence type="ECO:0000313" key="3">
    <source>
        <dbReference type="Proteomes" id="UP000279859"/>
    </source>
</evidence>
<gene>
    <name evidence="2" type="ORF">EEJ31_12175</name>
</gene>
<keyword evidence="1" id="KW-0732">Signal</keyword>
<dbReference type="InterPro" id="IPR021903">
    <property type="entry name" value="DUF3515"/>
</dbReference>
<dbReference type="RefSeq" id="WP_123046559.1">
    <property type="nucleotide sequence ID" value="NZ_RDSR01000023.1"/>
</dbReference>
<dbReference type="PROSITE" id="PS51257">
    <property type="entry name" value="PROKAR_LIPOPROTEIN"/>
    <property type="match status" value="1"/>
</dbReference>
<accession>A0A3M8KYZ5</accession>
<keyword evidence="3" id="KW-1185">Reference proteome</keyword>
<dbReference type="AlphaFoldDB" id="A0A3M8KYZ5"/>
<sequence>MTDRIRLPRSRRFLGSTLVVTAGAAALTGCTAAVPLEPAPQAASTACADVVVHLPTSVAGQAERETNAQGTGAWGDPATVLLHCGVDIPGPTTLPCVNINGVDWINDDSDAPRIRITTYGRTPAVEVVVDTTKVSWSTAAVDLAGTAKVIPQSKACTSIDDLQLPSDAATPPVTLAPTAPAPH</sequence>
<protein>
    <submittedName>
        <fullName evidence="2">DUF3515 family protein</fullName>
    </submittedName>
</protein>
<dbReference type="OrthoDB" id="4331648at2"/>
<proteinExistence type="predicted"/>
<evidence type="ECO:0000313" key="2">
    <source>
        <dbReference type="EMBL" id="RNE58507.1"/>
    </source>
</evidence>
<feature type="signal peptide" evidence="1">
    <location>
        <begin position="1"/>
        <end position="32"/>
    </location>
</feature>
<comment type="caution">
    <text evidence="2">The sequence shown here is derived from an EMBL/GenBank/DDBJ whole genome shotgun (WGS) entry which is preliminary data.</text>
</comment>
<evidence type="ECO:0000256" key="1">
    <source>
        <dbReference type="SAM" id="SignalP"/>
    </source>
</evidence>
<dbReference type="Proteomes" id="UP000279859">
    <property type="component" value="Unassembled WGS sequence"/>
</dbReference>
<feature type="chain" id="PRO_5038991483" evidence="1">
    <location>
        <begin position="33"/>
        <end position="183"/>
    </location>
</feature>
<organism evidence="2 3">
    <name type="scientific">Cryobacterium tepidiphilum</name>
    <dbReference type="NCBI Taxonomy" id="2486026"/>
    <lineage>
        <taxon>Bacteria</taxon>
        <taxon>Bacillati</taxon>
        <taxon>Actinomycetota</taxon>
        <taxon>Actinomycetes</taxon>
        <taxon>Micrococcales</taxon>
        <taxon>Microbacteriaceae</taxon>
        <taxon>Cryobacterium</taxon>
    </lineage>
</organism>
<dbReference type="EMBL" id="RDSR01000023">
    <property type="protein sequence ID" value="RNE58507.1"/>
    <property type="molecule type" value="Genomic_DNA"/>
</dbReference>
<dbReference type="Pfam" id="PF12028">
    <property type="entry name" value="DUF3515"/>
    <property type="match status" value="1"/>
</dbReference>
<reference evidence="2 3" key="1">
    <citation type="submission" date="2018-11" db="EMBL/GenBank/DDBJ databases">
        <title>Cryobacterium sp. nov., isolated from rhizosphere soil of lettuce.</title>
        <authorList>
            <person name="Wang Y."/>
        </authorList>
    </citation>
    <scope>NUCLEOTIDE SEQUENCE [LARGE SCALE GENOMIC DNA]</scope>
    <source>
        <strain evidence="2 3">NEAU-85</strain>
    </source>
</reference>